<dbReference type="InterPro" id="IPR044946">
    <property type="entry name" value="Restrct_endonuc_typeI_TRD_sf"/>
</dbReference>
<dbReference type="PANTHER" id="PTHR43140">
    <property type="entry name" value="TYPE-1 RESTRICTION ENZYME ECOKI SPECIFICITY PROTEIN"/>
    <property type="match status" value="1"/>
</dbReference>
<dbReference type="Pfam" id="PF01420">
    <property type="entry name" value="Methylase_S"/>
    <property type="match status" value="2"/>
</dbReference>
<organism evidence="5 6">
    <name type="scientific">Herminiimonas aquatilis</name>
    <dbReference type="NCBI Taxonomy" id="345342"/>
    <lineage>
        <taxon>Bacteria</taxon>
        <taxon>Pseudomonadati</taxon>
        <taxon>Pseudomonadota</taxon>
        <taxon>Betaproteobacteria</taxon>
        <taxon>Burkholderiales</taxon>
        <taxon>Oxalobacteraceae</taxon>
        <taxon>Herminiimonas</taxon>
    </lineage>
</organism>
<reference evidence="6" key="1">
    <citation type="journal article" date="2019" name="Int. J. Syst. Evol. Microbiol.">
        <title>The Global Catalogue of Microorganisms (GCM) 10K type strain sequencing project: providing services to taxonomists for standard genome sequencing and annotation.</title>
        <authorList>
            <consortium name="The Broad Institute Genomics Platform"/>
            <consortium name="The Broad Institute Genome Sequencing Center for Infectious Disease"/>
            <person name="Wu L."/>
            <person name="Ma J."/>
        </authorList>
    </citation>
    <scope>NUCLEOTIDE SEQUENCE [LARGE SCALE GENOMIC DNA]</scope>
    <source>
        <strain evidence="6">CCUG 36956</strain>
    </source>
</reference>
<dbReference type="CDD" id="cd17252">
    <property type="entry name" value="RMtype1_S_EcoKI-TRD1-CR1_like"/>
    <property type="match status" value="1"/>
</dbReference>
<evidence type="ECO:0000259" key="4">
    <source>
        <dbReference type="Pfam" id="PF01420"/>
    </source>
</evidence>
<dbReference type="GO" id="GO:0016787">
    <property type="term" value="F:hydrolase activity"/>
    <property type="evidence" value="ECO:0007669"/>
    <property type="project" value="UniProtKB-KW"/>
</dbReference>
<dbReference type="EC" id="3.1.21.-" evidence="5"/>
<comment type="similarity">
    <text evidence="1">Belongs to the type-I restriction system S methylase family.</text>
</comment>
<dbReference type="RefSeq" id="WP_382233193.1">
    <property type="nucleotide sequence ID" value="NZ_JBHTCC010000001.1"/>
</dbReference>
<evidence type="ECO:0000256" key="2">
    <source>
        <dbReference type="ARBA" id="ARBA00022747"/>
    </source>
</evidence>
<dbReference type="InterPro" id="IPR000055">
    <property type="entry name" value="Restrct_endonuc_typeI_TRD"/>
</dbReference>
<dbReference type="GO" id="GO:0004519">
    <property type="term" value="F:endonuclease activity"/>
    <property type="evidence" value="ECO:0007669"/>
    <property type="project" value="UniProtKB-KW"/>
</dbReference>
<keyword evidence="5" id="KW-0378">Hydrolase</keyword>
<comment type="caution">
    <text evidence="5">The sequence shown here is derived from an EMBL/GenBank/DDBJ whole genome shotgun (WGS) entry which is preliminary data.</text>
</comment>
<dbReference type="PANTHER" id="PTHR43140:SF1">
    <property type="entry name" value="TYPE I RESTRICTION ENZYME ECOKI SPECIFICITY SUBUNIT"/>
    <property type="match status" value="1"/>
</dbReference>
<keyword evidence="5" id="KW-0255">Endonuclease</keyword>
<keyword evidence="6" id="KW-1185">Reference proteome</keyword>
<evidence type="ECO:0000313" key="5">
    <source>
        <dbReference type="EMBL" id="MFC7298072.1"/>
    </source>
</evidence>
<evidence type="ECO:0000313" key="6">
    <source>
        <dbReference type="Proteomes" id="UP001596379"/>
    </source>
</evidence>
<keyword evidence="5" id="KW-0540">Nuclease</keyword>
<gene>
    <name evidence="5" type="ORF">ACFQO0_06455</name>
</gene>
<dbReference type="SUPFAM" id="SSF116734">
    <property type="entry name" value="DNA methylase specificity domain"/>
    <property type="match status" value="2"/>
</dbReference>
<feature type="domain" description="Type I restriction modification DNA specificity" evidence="4">
    <location>
        <begin position="5"/>
        <end position="186"/>
    </location>
</feature>
<name>A0ABW2J3U3_9BURK</name>
<keyword evidence="3" id="KW-0238">DNA-binding</keyword>
<proteinExistence type="inferred from homology"/>
<feature type="domain" description="Type I restriction modification DNA specificity" evidence="4">
    <location>
        <begin position="294"/>
        <end position="436"/>
    </location>
</feature>
<sequence>MSELPTGWENTCLKEVCNVIRGITFPASAKEDKLLDSNVCCLRTTNIQREIGWDNIYFISREYVKRQEQFVQIGDILMSMANSYELVGKVAIARQVPFPTAFGAFLAAIRPTPRIYGKFLFHLLRTNRVQELLRVGSSQTVNIANISAKTLSEIEIHLPPLAEQKRIADKIDTLQAAVDSCRARLDKVPSLINRFRQSVLAAATSGALTEDWRQENQLAAPIDFEDIARIRSEKKCTDGKNKKNVKAAITPQEVESDHFLSLPTSWRRATIDQITSSIKDGPHFSPAYVTDGIPFISGGNIRPEGIDFSNTKFISPELHFELSKRCKPELNDILYTKGGTTGIARVNTEQREFNVWVHVAILRLVSVEKIIPFFIQHALNSPSGYSQSQLYTRGVGNQDLGLTRMNKIIIGIPPTAEQLEIVRRVDALFAIADKLEASLATARKRVEQLTPAILAQAFRGELVAQDPSDEPASALLARITDATVPKPKRTIRKAA</sequence>
<evidence type="ECO:0000256" key="3">
    <source>
        <dbReference type="ARBA" id="ARBA00023125"/>
    </source>
</evidence>
<dbReference type="CDD" id="cd17246">
    <property type="entry name" value="RMtype1_S_SonII-TRD2-CR2_like"/>
    <property type="match status" value="1"/>
</dbReference>
<accession>A0ABW2J3U3</accession>
<protein>
    <submittedName>
        <fullName evidence="5">Restriction endonuclease subunit S</fullName>
        <ecNumber evidence="5">3.1.21.-</ecNumber>
    </submittedName>
</protein>
<evidence type="ECO:0000256" key="1">
    <source>
        <dbReference type="ARBA" id="ARBA00010923"/>
    </source>
</evidence>
<dbReference type="Gene3D" id="3.90.220.20">
    <property type="entry name" value="DNA methylase specificity domains"/>
    <property type="match status" value="2"/>
</dbReference>
<dbReference type="InterPro" id="IPR051212">
    <property type="entry name" value="Type-I_RE_S_subunit"/>
</dbReference>
<keyword evidence="2" id="KW-0680">Restriction system</keyword>
<dbReference type="EMBL" id="JBHTCC010000001">
    <property type="protein sequence ID" value="MFC7298072.1"/>
    <property type="molecule type" value="Genomic_DNA"/>
</dbReference>
<dbReference type="Proteomes" id="UP001596379">
    <property type="component" value="Unassembled WGS sequence"/>
</dbReference>